<protein>
    <recommendedName>
        <fullName evidence="3">Maturase K</fullName>
    </recommendedName>
</protein>
<evidence type="ECO:0000313" key="1">
    <source>
        <dbReference type="EMBL" id="CAL1263590.1"/>
    </source>
</evidence>
<dbReference type="Proteomes" id="UP001497382">
    <property type="component" value="Unassembled WGS sequence"/>
</dbReference>
<name>A0AAV1YXI9_9ARAC</name>
<reference evidence="1 2" key="1">
    <citation type="submission" date="2024-04" db="EMBL/GenBank/DDBJ databases">
        <authorList>
            <person name="Rising A."/>
            <person name="Reimegard J."/>
            <person name="Sonavane S."/>
            <person name="Akerstrom W."/>
            <person name="Nylinder S."/>
            <person name="Hedman E."/>
            <person name="Kallberg Y."/>
        </authorList>
    </citation>
    <scope>NUCLEOTIDE SEQUENCE [LARGE SCALE GENOMIC DNA]</scope>
</reference>
<organism evidence="1 2">
    <name type="scientific">Larinioides sclopetarius</name>
    <dbReference type="NCBI Taxonomy" id="280406"/>
    <lineage>
        <taxon>Eukaryota</taxon>
        <taxon>Metazoa</taxon>
        <taxon>Ecdysozoa</taxon>
        <taxon>Arthropoda</taxon>
        <taxon>Chelicerata</taxon>
        <taxon>Arachnida</taxon>
        <taxon>Araneae</taxon>
        <taxon>Araneomorphae</taxon>
        <taxon>Entelegynae</taxon>
        <taxon>Araneoidea</taxon>
        <taxon>Araneidae</taxon>
        <taxon>Larinioides</taxon>
    </lineage>
</organism>
<comment type="caution">
    <text evidence="1">The sequence shown here is derived from an EMBL/GenBank/DDBJ whole genome shotgun (WGS) entry which is preliminary data.</text>
</comment>
<feature type="non-terminal residue" evidence="1">
    <location>
        <position position="1"/>
    </location>
</feature>
<accession>A0AAV1YXI9</accession>
<keyword evidence="2" id="KW-1185">Reference proteome</keyword>
<sequence>IYLGLKTITDRVVNKCFSSWFGHLTWSSCNLWSWCPDAQTVQNLAARVILEYKAALHLFSTLCNIEYLCYSWPAGKSFHSKLLFGKQFNSRIKCLSERNINSPTTLL</sequence>
<evidence type="ECO:0008006" key="3">
    <source>
        <dbReference type="Google" id="ProtNLM"/>
    </source>
</evidence>
<dbReference type="AlphaFoldDB" id="A0AAV1YXI9"/>
<evidence type="ECO:0000313" key="2">
    <source>
        <dbReference type="Proteomes" id="UP001497382"/>
    </source>
</evidence>
<gene>
    <name evidence="1" type="ORF">LARSCL_LOCUS1570</name>
</gene>
<proteinExistence type="predicted"/>
<dbReference type="EMBL" id="CAXIEN010000009">
    <property type="protein sequence ID" value="CAL1263590.1"/>
    <property type="molecule type" value="Genomic_DNA"/>
</dbReference>